<evidence type="ECO:0000256" key="1">
    <source>
        <dbReference type="SAM" id="MobiDB-lite"/>
    </source>
</evidence>
<name>E3L6U0_PUCGT</name>
<accession>E3L6U0</accession>
<dbReference type="HOGENOM" id="CLU_2039200_0_0_1"/>
<dbReference type="OrthoDB" id="10507263at2759"/>
<dbReference type="Proteomes" id="UP000008783">
    <property type="component" value="Unassembled WGS sequence"/>
</dbReference>
<reference key="1">
    <citation type="submission" date="2007-01" db="EMBL/GenBank/DDBJ databases">
        <title>The Genome Sequence of Puccinia graminis f. sp. tritici Strain CRL 75-36-700-3.</title>
        <authorList>
            <consortium name="The Broad Institute Genome Sequencing Platform"/>
            <person name="Birren B."/>
            <person name="Lander E."/>
            <person name="Galagan J."/>
            <person name="Nusbaum C."/>
            <person name="Devon K."/>
            <person name="Cuomo C."/>
            <person name="Jaffe D."/>
            <person name="Butler J."/>
            <person name="Alvarez P."/>
            <person name="Gnerre S."/>
            <person name="Grabherr M."/>
            <person name="Mauceli E."/>
            <person name="Brockman W."/>
            <person name="Young S."/>
            <person name="LaButti K."/>
            <person name="Sykes S."/>
            <person name="DeCaprio D."/>
            <person name="Crawford M."/>
            <person name="Koehrsen M."/>
            <person name="Engels R."/>
            <person name="Montgomery P."/>
            <person name="Pearson M."/>
            <person name="Howarth C."/>
            <person name="Larson L."/>
            <person name="White J."/>
            <person name="Zeng Q."/>
            <person name="Kodira C."/>
            <person name="Yandava C."/>
            <person name="Alvarado L."/>
            <person name="O'Leary S."/>
            <person name="Szabo L."/>
            <person name="Dean R."/>
            <person name="Schein J."/>
        </authorList>
    </citation>
    <scope>NUCLEOTIDE SEQUENCE</scope>
    <source>
        <strain>CRL 75-36-700-3</strain>
    </source>
</reference>
<dbReference type="EMBL" id="DS178361">
    <property type="protein sequence ID" value="EFP92265.1"/>
    <property type="molecule type" value="Genomic_DNA"/>
</dbReference>
<dbReference type="GeneID" id="10537759"/>
<dbReference type="AlphaFoldDB" id="E3L6U0"/>
<organism evidence="2 3">
    <name type="scientific">Puccinia graminis f. sp. tritici (strain CRL 75-36-700-3 / race SCCL)</name>
    <name type="common">Black stem rust fungus</name>
    <dbReference type="NCBI Taxonomy" id="418459"/>
    <lineage>
        <taxon>Eukaryota</taxon>
        <taxon>Fungi</taxon>
        <taxon>Dikarya</taxon>
        <taxon>Basidiomycota</taxon>
        <taxon>Pucciniomycotina</taxon>
        <taxon>Pucciniomycetes</taxon>
        <taxon>Pucciniales</taxon>
        <taxon>Pucciniaceae</taxon>
        <taxon>Puccinia</taxon>
    </lineage>
</organism>
<protein>
    <submittedName>
        <fullName evidence="2">Uncharacterized protein</fullName>
    </submittedName>
</protein>
<dbReference type="InParanoid" id="E3L6U0"/>
<dbReference type="VEuPathDB" id="FungiDB:PGTG_18480"/>
<evidence type="ECO:0000313" key="2">
    <source>
        <dbReference type="EMBL" id="EFP92265.1"/>
    </source>
</evidence>
<dbReference type="RefSeq" id="XP_003336684.1">
    <property type="nucleotide sequence ID" value="XM_003336636.1"/>
</dbReference>
<reference evidence="3" key="2">
    <citation type="journal article" date="2011" name="Proc. Natl. Acad. Sci. U.S.A.">
        <title>Obligate biotrophy features unraveled by the genomic analysis of rust fungi.</title>
        <authorList>
            <person name="Duplessis S."/>
            <person name="Cuomo C.A."/>
            <person name="Lin Y.-C."/>
            <person name="Aerts A."/>
            <person name="Tisserant E."/>
            <person name="Veneault-Fourrey C."/>
            <person name="Joly D.L."/>
            <person name="Hacquard S."/>
            <person name="Amselem J."/>
            <person name="Cantarel B.L."/>
            <person name="Chiu R."/>
            <person name="Coutinho P.M."/>
            <person name="Feau N."/>
            <person name="Field M."/>
            <person name="Frey P."/>
            <person name="Gelhaye E."/>
            <person name="Goldberg J."/>
            <person name="Grabherr M.G."/>
            <person name="Kodira C.D."/>
            <person name="Kohler A."/>
            <person name="Kuees U."/>
            <person name="Lindquist E.A."/>
            <person name="Lucas S.M."/>
            <person name="Mago R."/>
            <person name="Mauceli E."/>
            <person name="Morin E."/>
            <person name="Murat C."/>
            <person name="Pangilinan J.L."/>
            <person name="Park R."/>
            <person name="Pearson M."/>
            <person name="Quesneville H."/>
            <person name="Rouhier N."/>
            <person name="Sakthikumar S."/>
            <person name="Salamov A.A."/>
            <person name="Schmutz J."/>
            <person name="Selles B."/>
            <person name="Shapiro H."/>
            <person name="Tanguay P."/>
            <person name="Tuskan G.A."/>
            <person name="Henrissat B."/>
            <person name="Van de Peer Y."/>
            <person name="Rouze P."/>
            <person name="Ellis J.G."/>
            <person name="Dodds P.N."/>
            <person name="Schein J.E."/>
            <person name="Zhong S."/>
            <person name="Hamelin R.C."/>
            <person name="Grigoriev I.V."/>
            <person name="Szabo L.J."/>
            <person name="Martin F."/>
        </authorList>
    </citation>
    <scope>NUCLEOTIDE SEQUENCE [LARGE SCALE GENOMIC DNA]</scope>
    <source>
        <strain evidence="3">CRL 75-36-700-3 / race SCCL</strain>
    </source>
</reference>
<evidence type="ECO:0000313" key="3">
    <source>
        <dbReference type="Proteomes" id="UP000008783"/>
    </source>
</evidence>
<proteinExistence type="predicted"/>
<feature type="region of interest" description="Disordered" evidence="1">
    <location>
        <begin position="66"/>
        <end position="91"/>
    </location>
</feature>
<gene>
    <name evidence="2" type="ORF">PGTG_18480</name>
</gene>
<dbReference type="KEGG" id="pgr:PGTG_18480"/>
<sequence>MDANGDFLALGFPILEHIIKAYFRAFSNCSTCLATPSGVDERAGWLIHRGPTSNGHTVPAARLNLSEATDLDPAEERPGPTRPRCGKPPKSSCVPWTLALGCTGIVSLTPELMPCAPVAEY</sequence>
<keyword evidence="3" id="KW-1185">Reference proteome</keyword>